<gene>
    <name evidence="3" type="ORF">DM484_30575</name>
</gene>
<dbReference type="EMBL" id="QJPH01000590">
    <property type="protein sequence ID" value="PZN68985.1"/>
    <property type="molecule type" value="Genomic_DNA"/>
</dbReference>
<dbReference type="InterPro" id="IPR045361">
    <property type="entry name" value="CIS_tube_prot_N"/>
</dbReference>
<accession>A0A2W4Q8Y7</accession>
<sequence length="353" mass="39254">MLPTYNKLEKLKITAYESVDSAVYQRAYSNITDLEAKAKTKNIEAITARSEATAASAKATQAAVNKSPTATDDKIKADAAEVKANNAENEKTEAENNLAKEKKAAPVQFSTKPLEKKEVGSFNAMFNPESLSLKYENLYGKNITSIDQFNSASDKLNYVCSSNEDLSLKLILDGTGVHEMGIQKGWAIMLIPGMWSMSNFTEPSKPVDKPSSVYSEVKRFITLAHTVNASSHEPNDLLVEWGTFSFWCRLASLDIKYTNFHRDGTPLRAELDIKLISNETYNYQTMKERKSSPDLTHTRIVKAGDSLPLLTREIYGSPHYYLWVAEQNGLDDIRNLIPGQRLVFPPLAPASGL</sequence>
<feature type="domain" description="Contractile injection system tube protein N-terminal" evidence="2">
    <location>
        <begin position="107"/>
        <end position="282"/>
    </location>
</feature>
<evidence type="ECO:0000256" key="1">
    <source>
        <dbReference type="SAM" id="Coils"/>
    </source>
</evidence>
<organism evidence="3 4">
    <name type="scientific">Candidatus Methylumidiphilus alinenensis</name>
    <dbReference type="NCBI Taxonomy" id="2202197"/>
    <lineage>
        <taxon>Bacteria</taxon>
        <taxon>Pseudomonadati</taxon>
        <taxon>Pseudomonadota</taxon>
        <taxon>Gammaproteobacteria</taxon>
        <taxon>Methylococcales</taxon>
        <taxon>Candidatus Methylumidiphilus</taxon>
    </lineage>
</organism>
<comment type="caution">
    <text evidence="3">The sequence shown here is derived from an EMBL/GenBank/DDBJ whole genome shotgun (WGS) entry which is preliminary data.</text>
</comment>
<dbReference type="Pfam" id="PF19266">
    <property type="entry name" value="CIS_tube"/>
    <property type="match status" value="1"/>
</dbReference>
<protein>
    <recommendedName>
        <fullName evidence="2">Contractile injection system tube protein N-terminal domain-containing protein</fullName>
    </recommendedName>
</protein>
<evidence type="ECO:0000313" key="3">
    <source>
        <dbReference type="EMBL" id="PZN68985.1"/>
    </source>
</evidence>
<feature type="coiled-coil region" evidence="1">
    <location>
        <begin position="70"/>
        <end position="104"/>
    </location>
</feature>
<evidence type="ECO:0000313" key="4">
    <source>
        <dbReference type="Proteomes" id="UP000249396"/>
    </source>
</evidence>
<dbReference type="Proteomes" id="UP000249396">
    <property type="component" value="Unassembled WGS sequence"/>
</dbReference>
<name>A0A2W4Q8Y7_9GAMM</name>
<proteinExistence type="predicted"/>
<reference evidence="3 4" key="1">
    <citation type="journal article" date="2018" name="Aquat. Microb. Ecol.">
        <title>Gammaproteobacterial methanotrophs dominate.</title>
        <authorList>
            <person name="Rissanen A.J."/>
            <person name="Saarenheimo J."/>
            <person name="Tiirola M."/>
            <person name="Peura S."/>
            <person name="Aalto S.L."/>
            <person name="Karvinen A."/>
            <person name="Nykanen H."/>
        </authorList>
    </citation>
    <scope>NUCLEOTIDE SEQUENCE [LARGE SCALE GENOMIC DNA]</scope>
    <source>
        <strain evidence="3">AMbin10</strain>
    </source>
</reference>
<dbReference type="AlphaFoldDB" id="A0A2W4Q8Y7"/>
<evidence type="ECO:0000259" key="2">
    <source>
        <dbReference type="Pfam" id="PF19266"/>
    </source>
</evidence>
<keyword evidence="1" id="KW-0175">Coiled coil</keyword>